<dbReference type="Pfam" id="PF00001">
    <property type="entry name" value="7tm_1"/>
    <property type="match status" value="1"/>
</dbReference>
<evidence type="ECO:0000256" key="3">
    <source>
        <dbReference type="ARBA" id="ARBA00022989"/>
    </source>
</evidence>
<comment type="caution">
    <text evidence="10">The sequence shown here is derived from an EMBL/GenBank/DDBJ whole genome shotgun (WGS) entry which is preliminary data.</text>
</comment>
<evidence type="ECO:0000256" key="2">
    <source>
        <dbReference type="ARBA" id="ARBA00022692"/>
    </source>
</evidence>
<dbReference type="CDD" id="cd00637">
    <property type="entry name" value="7tm_classA_rhodopsin-like"/>
    <property type="match status" value="1"/>
</dbReference>
<dbReference type="AlphaFoldDB" id="A0A9D4DSK2"/>
<proteinExistence type="predicted"/>
<feature type="transmembrane region" description="Helical" evidence="8">
    <location>
        <begin position="178"/>
        <end position="203"/>
    </location>
</feature>
<feature type="domain" description="G-protein coupled receptors family 1 profile" evidence="9">
    <location>
        <begin position="41"/>
        <end position="445"/>
    </location>
</feature>
<accession>A0A9D4DSK2</accession>
<feature type="transmembrane region" description="Helical" evidence="8">
    <location>
        <begin position="60"/>
        <end position="83"/>
    </location>
</feature>
<keyword evidence="4" id="KW-0297">G-protein coupled receptor</keyword>
<dbReference type="PRINTS" id="PR00237">
    <property type="entry name" value="GPCRRHODOPSN"/>
</dbReference>
<dbReference type="Proteomes" id="UP000828390">
    <property type="component" value="Unassembled WGS sequence"/>
</dbReference>
<dbReference type="SUPFAM" id="SSF81321">
    <property type="entry name" value="Family A G protein-coupled receptor-like"/>
    <property type="match status" value="1"/>
</dbReference>
<feature type="transmembrane region" description="Helical" evidence="8">
    <location>
        <begin position="103"/>
        <end position="122"/>
    </location>
</feature>
<gene>
    <name evidence="10" type="ORF">DPMN_187972</name>
</gene>
<keyword evidence="7" id="KW-0807">Transducer</keyword>
<evidence type="ECO:0000256" key="8">
    <source>
        <dbReference type="SAM" id="Phobius"/>
    </source>
</evidence>
<feature type="transmembrane region" description="Helical" evidence="8">
    <location>
        <begin position="393"/>
        <end position="413"/>
    </location>
</feature>
<evidence type="ECO:0000256" key="1">
    <source>
        <dbReference type="ARBA" id="ARBA00004141"/>
    </source>
</evidence>
<dbReference type="InterPro" id="IPR017452">
    <property type="entry name" value="GPCR_Rhodpsn_7TM"/>
</dbReference>
<feature type="transmembrane region" description="Helical" evidence="8">
    <location>
        <begin position="28"/>
        <end position="48"/>
    </location>
</feature>
<evidence type="ECO:0000256" key="6">
    <source>
        <dbReference type="ARBA" id="ARBA00023170"/>
    </source>
</evidence>
<feature type="transmembrane region" description="Helical" evidence="8">
    <location>
        <begin position="143"/>
        <end position="163"/>
    </location>
</feature>
<evidence type="ECO:0000256" key="5">
    <source>
        <dbReference type="ARBA" id="ARBA00023136"/>
    </source>
</evidence>
<sequence>MVWDNETSNLGYVSWMTEVPLWIHNLELAYLLLIAGLGVPGNTLVIFVQSQNRVKTSTDILVITMAIVDLFGSSFNVTVYVFYQIPEIWTRIGNDFVCSLHKFCIYGTSLSSIFLLTVIALDRYMQTCRPLSSLDNTIKAKRACIGVAVVSVLLSIPALFVYHLNSSFECVRTGTRGLVMYIIDCLYALVFVGLFIVVSNCYLKIRIVLKRRLLNRISSKRGQNELTLNGFQTVKMGTWYWKLFGFFSNKVTPEVINVHSIAGSSKSLELTGKDSQARVQQTKNYEHETRKQDFANIHITRFGSDCSLNRDQTNSNLAIVDTSSDLRTVPRLNVAHGAMILKAPHEQIKLTATDEPTIEDRSLSGRTENSLEREEPKCAILTKEEQQLNRTTVIMSLITAVYIISWVINWVAMIFVTKETETGRIIIHMTKTSFMVNCVTNPALYIIMSSRFRTNAKKILCRC</sequence>
<keyword evidence="5 8" id="KW-0472">Membrane</keyword>
<evidence type="ECO:0000313" key="11">
    <source>
        <dbReference type="Proteomes" id="UP000828390"/>
    </source>
</evidence>
<comment type="subcellular location">
    <subcellularLocation>
        <location evidence="1">Membrane</location>
        <topology evidence="1">Multi-pass membrane protein</topology>
    </subcellularLocation>
</comment>
<dbReference type="Gene3D" id="1.20.1070.10">
    <property type="entry name" value="Rhodopsin 7-helix transmembrane proteins"/>
    <property type="match status" value="2"/>
</dbReference>
<dbReference type="GO" id="GO:0004930">
    <property type="term" value="F:G protein-coupled receptor activity"/>
    <property type="evidence" value="ECO:0007669"/>
    <property type="project" value="UniProtKB-KW"/>
</dbReference>
<reference evidence="10" key="1">
    <citation type="journal article" date="2019" name="bioRxiv">
        <title>The Genome of the Zebra Mussel, Dreissena polymorpha: A Resource for Invasive Species Research.</title>
        <authorList>
            <person name="McCartney M.A."/>
            <person name="Auch B."/>
            <person name="Kono T."/>
            <person name="Mallez S."/>
            <person name="Zhang Y."/>
            <person name="Obille A."/>
            <person name="Becker A."/>
            <person name="Abrahante J.E."/>
            <person name="Garbe J."/>
            <person name="Badalamenti J.P."/>
            <person name="Herman A."/>
            <person name="Mangelson H."/>
            <person name="Liachko I."/>
            <person name="Sullivan S."/>
            <person name="Sone E.D."/>
            <person name="Koren S."/>
            <person name="Silverstein K.A.T."/>
            <person name="Beckman K.B."/>
            <person name="Gohl D.M."/>
        </authorList>
    </citation>
    <scope>NUCLEOTIDE SEQUENCE</scope>
    <source>
        <strain evidence="10">Duluth1</strain>
        <tissue evidence="10">Whole animal</tissue>
    </source>
</reference>
<keyword evidence="2 8" id="KW-0812">Transmembrane</keyword>
<dbReference type="PROSITE" id="PS50262">
    <property type="entry name" value="G_PROTEIN_RECEP_F1_2"/>
    <property type="match status" value="1"/>
</dbReference>
<dbReference type="EMBL" id="JAIWYP010000010">
    <property type="protein sequence ID" value="KAH3753337.1"/>
    <property type="molecule type" value="Genomic_DNA"/>
</dbReference>
<name>A0A9D4DSK2_DREPO</name>
<feature type="transmembrane region" description="Helical" evidence="8">
    <location>
        <begin position="425"/>
        <end position="448"/>
    </location>
</feature>
<dbReference type="PANTHER" id="PTHR24238">
    <property type="entry name" value="G-PROTEIN COUPLED RECEPTOR"/>
    <property type="match status" value="1"/>
</dbReference>
<protein>
    <recommendedName>
        <fullName evidence="9">G-protein coupled receptors family 1 profile domain-containing protein</fullName>
    </recommendedName>
</protein>
<evidence type="ECO:0000256" key="7">
    <source>
        <dbReference type="ARBA" id="ARBA00023224"/>
    </source>
</evidence>
<keyword evidence="6" id="KW-0675">Receptor</keyword>
<evidence type="ECO:0000256" key="4">
    <source>
        <dbReference type="ARBA" id="ARBA00023040"/>
    </source>
</evidence>
<organism evidence="10 11">
    <name type="scientific">Dreissena polymorpha</name>
    <name type="common">Zebra mussel</name>
    <name type="synonym">Mytilus polymorpha</name>
    <dbReference type="NCBI Taxonomy" id="45954"/>
    <lineage>
        <taxon>Eukaryota</taxon>
        <taxon>Metazoa</taxon>
        <taxon>Spiralia</taxon>
        <taxon>Lophotrochozoa</taxon>
        <taxon>Mollusca</taxon>
        <taxon>Bivalvia</taxon>
        <taxon>Autobranchia</taxon>
        <taxon>Heteroconchia</taxon>
        <taxon>Euheterodonta</taxon>
        <taxon>Imparidentia</taxon>
        <taxon>Neoheterodontei</taxon>
        <taxon>Myida</taxon>
        <taxon>Dreissenoidea</taxon>
        <taxon>Dreissenidae</taxon>
        <taxon>Dreissena</taxon>
    </lineage>
</organism>
<dbReference type="PANTHER" id="PTHR24238:SF47">
    <property type="entry name" value="ECDYSTEROIDS_DOPAMINE RECEPTOR-RELATED"/>
    <property type="match status" value="1"/>
</dbReference>
<reference evidence="10" key="2">
    <citation type="submission" date="2020-11" db="EMBL/GenBank/DDBJ databases">
        <authorList>
            <person name="McCartney M.A."/>
            <person name="Auch B."/>
            <person name="Kono T."/>
            <person name="Mallez S."/>
            <person name="Becker A."/>
            <person name="Gohl D.M."/>
            <person name="Silverstein K.A.T."/>
            <person name="Koren S."/>
            <person name="Bechman K.B."/>
            <person name="Herman A."/>
            <person name="Abrahante J.E."/>
            <person name="Garbe J."/>
        </authorList>
    </citation>
    <scope>NUCLEOTIDE SEQUENCE</scope>
    <source>
        <strain evidence="10">Duluth1</strain>
        <tissue evidence="10">Whole animal</tissue>
    </source>
</reference>
<keyword evidence="3 8" id="KW-1133">Transmembrane helix</keyword>
<evidence type="ECO:0000259" key="9">
    <source>
        <dbReference type="PROSITE" id="PS50262"/>
    </source>
</evidence>
<dbReference type="InterPro" id="IPR000276">
    <property type="entry name" value="GPCR_Rhodpsn"/>
</dbReference>
<keyword evidence="11" id="KW-1185">Reference proteome</keyword>
<evidence type="ECO:0000313" key="10">
    <source>
        <dbReference type="EMBL" id="KAH3753337.1"/>
    </source>
</evidence>
<dbReference type="GO" id="GO:0016020">
    <property type="term" value="C:membrane"/>
    <property type="evidence" value="ECO:0007669"/>
    <property type="project" value="UniProtKB-SubCell"/>
</dbReference>